<feature type="compositionally biased region" description="Basic residues" evidence="1">
    <location>
        <begin position="92"/>
        <end position="103"/>
    </location>
</feature>
<dbReference type="InterPro" id="IPR003673">
    <property type="entry name" value="CoA-Trfase_fam_III"/>
</dbReference>
<sequence>MKDGAQPSTSARCGGPLCAHLLGLAGARIVKVETPTRPEGARYGDPGFYQLLYDDHRSVVLDPATAEGRGAMAALVEAADIVIEAVPPARPRPVRAGRRRGRRRRDDLGLDHRERPCVGARRFR</sequence>
<dbReference type="PANTHER" id="PTHR48228:SF5">
    <property type="entry name" value="ALPHA-METHYLACYL-COA RACEMASE"/>
    <property type="match status" value="1"/>
</dbReference>
<organism evidence="2 3">
    <name type="scientific">Actinomadura nitritigenes</name>
    <dbReference type="NCBI Taxonomy" id="134602"/>
    <lineage>
        <taxon>Bacteria</taxon>
        <taxon>Bacillati</taxon>
        <taxon>Actinomycetota</taxon>
        <taxon>Actinomycetes</taxon>
        <taxon>Streptosporangiales</taxon>
        <taxon>Thermomonosporaceae</taxon>
        <taxon>Actinomadura</taxon>
    </lineage>
</organism>
<dbReference type="InterPro" id="IPR050509">
    <property type="entry name" value="CoA-transferase_III"/>
</dbReference>
<reference evidence="2 3" key="1">
    <citation type="submission" date="2021-03" db="EMBL/GenBank/DDBJ databases">
        <authorList>
            <person name="Kanchanasin P."/>
            <person name="Saeng-In P."/>
            <person name="Phongsopitanun W."/>
            <person name="Yuki M."/>
            <person name="Kudo T."/>
            <person name="Ohkuma M."/>
            <person name="Tanasupawat S."/>
        </authorList>
    </citation>
    <scope>NUCLEOTIDE SEQUENCE [LARGE SCALE GENOMIC DNA]</scope>
    <source>
        <strain evidence="2 3">L46</strain>
    </source>
</reference>
<dbReference type="Gene3D" id="3.40.50.10540">
    <property type="entry name" value="Crotonobetainyl-coa:carnitine coa-transferase, domain 1"/>
    <property type="match status" value="1"/>
</dbReference>
<proteinExistence type="predicted"/>
<dbReference type="Pfam" id="PF02515">
    <property type="entry name" value="CoA_transf_3"/>
    <property type="match status" value="1"/>
</dbReference>
<dbReference type="GO" id="GO:0016740">
    <property type="term" value="F:transferase activity"/>
    <property type="evidence" value="ECO:0007669"/>
    <property type="project" value="UniProtKB-KW"/>
</dbReference>
<dbReference type="PANTHER" id="PTHR48228">
    <property type="entry name" value="SUCCINYL-COA--D-CITRAMALATE COA-TRANSFERASE"/>
    <property type="match status" value="1"/>
</dbReference>
<gene>
    <name evidence="2" type="ORF">J4557_23700</name>
</gene>
<keyword evidence="3" id="KW-1185">Reference proteome</keyword>
<accession>A0ABS3R3E1</accession>
<evidence type="ECO:0000313" key="3">
    <source>
        <dbReference type="Proteomes" id="UP000666915"/>
    </source>
</evidence>
<comment type="caution">
    <text evidence="2">The sequence shown here is derived from an EMBL/GenBank/DDBJ whole genome shotgun (WGS) entry which is preliminary data.</text>
</comment>
<dbReference type="RefSeq" id="WP_208268934.1">
    <property type="nucleotide sequence ID" value="NZ_JAGEOK010000015.1"/>
</dbReference>
<dbReference type="Proteomes" id="UP000666915">
    <property type="component" value="Unassembled WGS sequence"/>
</dbReference>
<evidence type="ECO:0000256" key="1">
    <source>
        <dbReference type="SAM" id="MobiDB-lite"/>
    </source>
</evidence>
<keyword evidence="2" id="KW-0808">Transferase</keyword>
<evidence type="ECO:0000313" key="2">
    <source>
        <dbReference type="EMBL" id="MBO2440537.1"/>
    </source>
</evidence>
<dbReference type="InterPro" id="IPR023606">
    <property type="entry name" value="CoA-Trfase_III_dom_1_sf"/>
</dbReference>
<protein>
    <submittedName>
        <fullName evidence="2">CoA transferase</fullName>
    </submittedName>
</protein>
<feature type="region of interest" description="Disordered" evidence="1">
    <location>
        <begin position="91"/>
        <end position="111"/>
    </location>
</feature>
<dbReference type="EMBL" id="JAGEOK010000015">
    <property type="protein sequence ID" value="MBO2440537.1"/>
    <property type="molecule type" value="Genomic_DNA"/>
</dbReference>
<name>A0ABS3R3E1_9ACTN</name>
<dbReference type="SUPFAM" id="SSF89796">
    <property type="entry name" value="CoA-transferase family III (CaiB/BaiF)"/>
    <property type="match status" value="1"/>
</dbReference>